<proteinExistence type="predicted"/>
<evidence type="ECO:0000313" key="2">
    <source>
        <dbReference type="Proteomes" id="UP000005307"/>
    </source>
</evidence>
<protein>
    <submittedName>
        <fullName evidence="1">Uncharacterized protein</fullName>
    </submittedName>
</protein>
<dbReference type="Proteomes" id="UP000005307">
    <property type="component" value="Chromosome"/>
</dbReference>
<evidence type="ECO:0000313" key="1">
    <source>
        <dbReference type="EMBL" id="AGI68220.1"/>
    </source>
</evidence>
<sequence length="190" mass="21564">MTEEKKLEALLQEHSEDIARLRDSTANGYAFSIVSFIYSRLKEMGPWKPEDFTLEVLFEIDMHQSALVISYGRMFADGSRKISSKKIPAELQATHQEIMDLRNTRYAHNGDHETISVKTELEIDGKAVTVKDTLNSTMCLGAPQHWEPLIDWVGGYLVDQSRKERARLTEKTGLNWKGQDGPPPSWIGAE</sequence>
<keyword evidence="2" id="KW-1185">Reference proteome</keyword>
<dbReference type="KEGG" id="oat:OAN307_c26310"/>
<dbReference type="EMBL" id="CP003740">
    <property type="protein sequence ID" value="AGI68220.1"/>
    <property type="molecule type" value="Genomic_DNA"/>
</dbReference>
<dbReference type="RefSeq" id="WP_015500221.1">
    <property type="nucleotide sequence ID" value="NC_020911.1"/>
</dbReference>
<gene>
    <name evidence="1" type="ORF">OAN307_c26310</name>
</gene>
<name>M9REH8_9RHOB</name>
<organism evidence="1 2">
    <name type="scientific">Octadecabacter antarcticus 307</name>
    <dbReference type="NCBI Taxonomy" id="391626"/>
    <lineage>
        <taxon>Bacteria</taxon>
        <taxon>Pseudomonadati</taxon>
        <taxon>Pseudomonadota</taxon>
        <taxon>Alphaproteobacteria</taxon>
        <taxon>Rhodobacterales</taxon>
        <taxon>Roseobacteraceae</taxon>
        <taxon>Octadecabacter</taxon>
    </lineage>
</organism>
<dbReference type="AlphaFoldDB" id="M9REH8"/>
<dbReference type="eggNOG" id="ENOG5032YZI">
    <property type="taxonomic scope" value="Bacteria"/>
</dbReference>
<accession>M9REH8</accession>
<dbReference type="HOGENOM" id="CLU_108067_0_0_5"/>
<reference evidence="1 2" key="1">
    <citation type="journal article" date="2013" name="PLoS ONE">
        <title>Poles Apart: Arctic and Antarctic Octadecabacter strains Share High Genome Plasticity and a New Type of Xanthorhodopsin.</title>
        <authorList>
            <person name="Vollmers J."/>
            <person name="Voget S."/>
            <person name="Dietrich S."/>
            <person name="Gollnow K."/>
            <person name="Smits M."/>
            <person name="Meyer K."/>
            <person name="Brinkhoff T."/>
            <person name="Simon M."/>
            <person name="Daniel R."/>
        </authorList>
    </citation>
    <scope>NUCLEOTIDE SEQUENCE [LARGE SCALE GENOMIC DNA]</scope>
    <source>
        <strain evidence="1 2">307</strain>
    </source>
</reference>